<dbReference type="PANTHER" id="PTHR11019">
    <property type="entry name" value="HTH-TYPE TRANSCRIPTIONAL REGULATOR NIMR"/>
    <property type="match status" value="1"/>
</dbReference>
<dbReference type="InterPro" id="IPR003313">
    <property type="entry name" value="AraC-bd"/>
</dbReference>
<keyword evidence="2" id="KW-0805">Transcription regulation</keyword>
<dbReference type="CDD" id="cd06124">
    <property type="entry name" value="cupin_NimR-like_N"/>
    <property type="match status" value="1"/>
</dbReference>
<dbReference type="Proteomes" id="UP000238390">
    <property type="component" value="Chromosome"/>
</dbReference>
<accession>A0A2R3IWR3</accession>
<dbReference type="InterPro" id="IPR018060">
    <property type="entry name" value="HTH_AraC"/>
</dbReference>
<dbReference type="FunFam" id="1.10.10.60:FF:000132">
    <property type="entry name" value="AraC family transcriptional regulator"/>
    <property type="match status" value="1"/>
</dbReference>
<protein>
    <submittedName>
        <fullName evidence="6">Helix-turn-helix domain protein</fullName>
    </submittedName>
</protein>
<evidence type="ECO:0000256" key="4">
    <source>
        <dbReference type="ARBA" id="ARBA00023159"/>
    </source>
</evidence>
<evidence type="ECO:0000313" key="6">
    <source>
        <dbReference type="EMBL" id="AVK06364.1"/>
    </source>
</evidence>
<dbReference type="PROSITE" id="PS01124">
    <property type="entry name" value="HTH_ARAC_FAMILY_2"/>
    <property type="match status" value="1"/>
</dbReference>
<dbReference type="GO" id="GO:0003700">
    <property type="term" value="F:DNA-binding transcription factor activity"/>
    <property type="evidence" value="ECO:0007669"/>
    <property type="project" value="InterPro"/>
</dbReference>
<dbReference type="Gene3D" id="1.10.10.60">
    <property type="entry name" value="Homeodomain-like"/>
    <property type="match status" value="1"/>
</dbReference>
<dbReference type="InterPro" id="IPR014710">
    <property type="entry name" value="RmlC-like_jellyroll"/>
</dbReference>
<dbReference type="InterPro" id="IPR011051">
    <property type="entry name" value="RmlC_Cupin_sf"/>
</dbReference>
<dbReference type="PANTHER" id="PTHR11019:SF159">
    <property type="entry name" value="TRANSCRIPTIONAL REGULATOR-RELATED"/>
    <property type="match status" value="1"/>
</dbReference>
<dbReference type="SUPFAM" id="SSF51182">
    <property type="entry name" value="RmlC-like cupins"/>
    <property type="match status" value="1"/>
</dbReference>
<gene>
    <name evidence="6" type="ORF">CSB93_3361</name>
</gene>
<keyword evidence="4" id="KW-0010">Activator</keyword>
<dbReference type="EMBL" id="CP027169">
    <property type="protein sequence ID" value="AVK06364.1"/>
    <property type="molecule type" value="Genomic_DNA"/>
</dbReference>
<evidence type="ECO:0000256" key="2">
    <source>
        <dbReference type="ARBA" id="ARBA00023015"/>
    </source>
</evidence>
<sequence>MSLEALACDHHDGEEILPHCHAQAQLIHAISGVMLVGAARRNWVVPAGHALWVPPNTEHQIRMSGSVRMRTLFMPAATWPRDGEQCQVIAVSPLLRELLVAASEMHLGDSSAQRRRCIHELLLVELDAAQTIGIHLVMPRDPRLLRLCSQVIGTPAEETRMEDWARQLNMSSRTLARLFQRELGMSFGDWRTRARMVLSLQRLSAGASVLEVALEHGYQSPSAFSQTFKRTLGHSPSHYQALSA</sequence>
<dbReference type="InterPro" id="IPR020449">
    <property type="entry name" value="Tscrpt_reg_AraC-type_HTH"/>
</dbReference>
<dbReference type="AlphaFoldDB" id="A0A2R3IWR3"/>
<evidence type="ECO:0000256" key="1">
    <source>
        <dbReference type="ARBA" id="ARBA00022491"/>
    </source>
</evidence>
<reference evidence="6 7" key="1">
    <citation type="submission" date="2018-02" db="EMBL/GenBank/DDBJ databases">
        <title>FDA/CDC Antimicrobial Resistant Isolate Bank Genome Sequencing.</title>
        <authorList>
            <person name="Benahmed F.H."/>
            <person name="Lutgring J.D."/>
            <person name="Yoo B."/>
            <person name="Machado M."/>
            <person name="Brown A."/>
            <person name="McAllister G."/>
            <person name="Perry A."/>
            <person name="Halpin A.L."/>
            <person name="Vavikolanu K."/>
            <person name="Ott S."/>
            <person name="Zhao X."/>
            <person name="Tallon L.J."/>
            <person name="Sadzewicz L."/>
            <person name="Aluvathingal J."/>
            <person name="Nadendla S."/>
            <person name="Voskania-kordi A."/>
            <person name="Simonyan V."/>
            <person name="Patel J."/>
            <person name="Shawar R.M."/>
        </authorList>
    </citation>
    <scope>NUCLEOTIDE SEQUENCE [LARGE SCALE GENOMIC DNA]</scope>
    <source>
        <strain evidence="6 7">AR_0356</strain>
    </source>
</reference>
<evidence type="ECO:0000313" key="7">
    <source>
        <dbReference type="Proteomes" id="UP000238390"/>
    </source>
</evidence>
<dbReference type="InterPro" id="IPR009057">
    <property type="entry name" value="Homeodomain-like_sf"/>
</dbReference>
<keyword evidence="5" id="KW-0804">Transcription</keyword>
<name>A0A2R3IWR3_9PSED</name>
<keyword evidence="3" id="KW-0238">DNA-binding</keyword>
<dbReference type="Pfam" id="PF02311">
    <property type="entry name" value="AraC_binding"/>
    <property type="match status" value="1"/>
</dbReference>
<proteinExistence type="predicted"/>
<dbReference type="PRINTS" id="PR00032">
    <property type="entry name" value="HTHARAC"/>
</dbReference>
<dbReference type="GeneID" id="77220466"/>
<dbReference type="Pfam" id="PF12833">
    <property type="entry name" value="HTH_18"/>
    <property type="match status" value="1"/>
</dbReference>
<evidence type="ECO:0000256" key="3">
    <source>
        <dbReference type="ARBA" id="ARBA00023125"/>
    </source>
</evidence>
<dbReference type="Gene3D" id="2.60.120.10">
    <property type="entry name" value="Jelly Rolls"/>
    <property type="match status" value="1"/>
</dbReference>
<dbReference type="InterPro" id="IPR018062">
    <property type="entry name" value="HTH_AraC-typ_CS"/>
</dbReference>
<organism evidence="6 7">
    <name type="scientific">Pseudomonas paraeruginosa</name>
    <dbReference type="NCBI Taxonomy" id="2994495"/>
    <lineage>
        <taxon>Bacteria</taxon>
        <taxon>Pseudomonadati</taxon>
        <taxon>Pseudomonadota</taxon>
        <taxon>Gammaproteobacteria</taxon>
        <taxon>Pseudomonadales</taxon>
        <taxon>Pseudomonadaceae</taxon>
        <taxon>Pseudomonas</taxon>
    </lineage>
</organism>
<evidence type="ECO:0000256" key="5">
    <source>
        <dbReference type="ARBA" id="ARBA00023163"/>
    </source>
</evidence>
<dbReference type="PROSITE" id="PS00041">
    <property type="entry name" value="HTH_ARAC_FAMILY_1"/>
    <property type="match status" value="1"/>
</dbReference>
<keyword evidence="7" id="KW-1185">Reference proteome</keyword>
<dbReference type="SMART" id="SM00342">
    <property type="entry name" value="HTH_ARAC"/>
    <property type="match status" value="1"/>
</dbReference>
<dbReference type="GO" id="GO:0043565">
    <property type="term" value="F:sequence-specific DNA binding"/>
    <property type="evidence" value="ECO:0007669"/>
    <property type="project" value="InterPro"/>
</dbReference>
<dbReference type="SUPFAM" id="SSF46689">
    <property type="entry name" value="Homeodomain-like"/>
    <property type="match status" value="1"/>
</dbReference>
<dbReference type="RefSeq" id="WP_003157119.1">
    <property type="nucleotide sequence ID" value="NZ_CP020560.1"/>
</dbReference>
<keyword evidence="1" id="KW-0678">Repressor</keyword>
<dbReference type="GO" id="GO:0009893">
    <property type="term" value="P:positive regulation of metabolic process"/>
    <property type="evidence" value="ECO:0007669"/>
    <property type="project" value="UniProtKB-ARBA"/>
</dbReference>